<dbReference type="RefSeq" id="WP_374347954.1">
    <property type="nucleotide sequence ID" value="NZ_JBHTLQ010000019.1"/>
</dbReference>
<proteinExistence type="predicted"/>
<dbReference type="Proteomes" id="UP001597216">
    <property type="component" value="Unassembled WGS sequence"/>
</dbReference>
<sequence>MKITSVLAAAAILCAVSPVAAQAADSPQALCPNGQLVIIRTSQIKPEGSKAGFDKAVADNQAWYVAHGQTKNKQVGGRVLTRDKATGWSVSPDMVATVHVNPPGPEAGPADAAWNAFVAEYQANTNMVSQTMICLDKPLQ</sequence>
<accession>A0ABW3T1D7</accession>
<reference evidence="3" key="1">
    <citation type="journal article" date="2019" name="Int. J. Syst. Evol. Microbiol.">
        <title>The Global Catalogue of Microorganisms (GCM) 10K type strain sequencing project: providing services to taxonomists for standard genome sequencing and annotation.</title>
        <authorList>
            <consortium name="The Broad Institute Genomics Platform"/>
            <consortium name="The Broad Institute Genome Sequencing Center for Infectious Disease"/>
            <person name="Wu L."/>
            <person name="Ma J."/>
        </authorList>
    </citation>
    <scope>NUCLEOTIDE SEQUENCE [LARGE SCALE GENOMIC DNA]</scope>
    <source>
        <strain evidence="3">CCUG 55074</strain>
    </source>
</reference>
<gene>
    <name evidence="2" type="ORF">ACFQ27_10295</name>
</gene>
<comment type="caution">
    <text evidence="2">The sequence shown here is derived from an EMBL/GenBank/DDBJ whole genome shotgun (WGS) entry which is preliminary data.</text>
</comment>
<feature type="signal peptide" evidence="1">
    <location>
        <begin position="1"/>
        <end position="23"/>
    </location>
</feature>
<evidence type="ECO:0000256" key="1">
    <source>
        <dbReference type="SAM" id="SignalP"/>
    </source>
</evidence>
<name>A0ABW3T1D7_9CAUL</name>
<keyword evidence="1" id="KW-0732">Signal</keyword>
<evidence type="ECO:0000313" key="3">
    <source>
        <dbReference type="Proteomes" id="UP001597216"/>
    </source>
</evidence>
<evidence type="ECO:0000313" key="2">
    <source>
        <dbReference type="EMBL" id="MFD1190969.1"/>
    </source>
</evidence>
<dbReference type="EMBL" id="JBHTLQ010000019">
    <property type="protein sequence ID" value="MFD1190969.1"/>
    <property type="molecule type" value="Genomic_DNA"/>
</dbReference>
<feature type="chain" id="PRO_5045497480" evidence="1">
    <location>
        <begin position="24"/>
        <end position="140"/>
    </location>
</feature>
<organism evidence="2 3">
    <name type="scientific">Phenylobacterium conjunctum</name>
    <dbReference type="NCBI Taxonomy" id="1298959"/>
    <lineage>
        <taxon>Bacteria</taxon>
        <taxon>Pseudomonadati</taxon>
        <taxon>Pseudomonadota</taxon>
        <taxon>Alphaproteobacteria</taxon>
        <taxon>Caulobacterales</taxon>
        <taxon>Caulobacteraceae</taxon>
        <taxon>Phenylobacterium</taxon>
    </lineage>
</organism>
<protein>
    <submittedName>
        <fullName evidence="2">Uncharacterized protein</fullName>
    </submittedName>
</protein>
<keyword evidence="3" id="KW-1185">Reference proteome</keyword>